<accession>A0A391NJH1</accession>
<dbReference type="PROSITE" id="PS51195">
    <property type="entry name" value="Q_MOTIF"/>
    <property type="match status" value="1"/>
</dbReference>
<comment type="function">
    <text evidence="6">RNA helicase.</text>
</comment>
<evidence type="ECO:0000256" key="7">
    <source>
        <dbReference type="SAM" id="MobiDB-lite"/>
    </source>
</evidence>
<evidence type="ECO:0000259" key="8">
    <source>
        <dbReference type="PROSITE" id="PS51192"/>
    </source>
</evidence>
<feature type="domain" description="Helicase ATP-binding" evidence="8">
    <location>
        <begin position="67"/>
        <end position="247"/>
    </location>
</feature>
<dbReference type="GO" id="GO:0003724">
    <property type="term" value="F:RNA helicase activity"/>
    <property type="evidence" value="ECO:0007669"/>
    <property type="project" value="UniProtKB-EC"/>
</dbReference>
<dbReference type="InterPro" id="IPR027417">
    <property type="entry name" value="P-loop_NTPase"/>
</dbReference>
<comment type="domain">
    <text evidence="6">The Q motif is unique to and characteristic of the DEAD box family of RNA helicases and controls ATP binding and hydrolysis.</text>
</comment>
<dbReference type="InterPro" id="IPR011545">
    <property type="entry name" value="DEAD/DEAH_box_helicase_dom"/>
</dbReference>
<name>A0A391NJH1_9EUKA</name>
<gene>
    <name evidence="10" type="ORF">KIPB_001381</name>
</gene>
<dbReference type="InterPro" id="IPR014001">
    <property type="entry name" value="Helicase_ATP-bd"/>
</dbReference>
<dbReference type="GO" id="GO:0003723">
    <property type="term" value="F:RNA binding"/>
    <property type="evidence" value="ECO:0007669"/>
    <property type="project" value="UniProtKB-UniRule"/>
</dbReference>
<evidence type="ECO:0000313" key="10">
    <source>
        <dbReference type="EMBL" id="GCA62125.1"/>
    </source>
</evidence>
<feature type="region of interest" description="Disordered" evidence="7">
    <location>
        <begin position="1"/>
        <end position="31"/>
    </location>
</feature>
<comment type="caution">
    <text evidence="10">The sequence shown here is derived from an EMBL/GenBank/DDBJ whole genome shotgun (WGS) entry which is preliminary data.</text>
</comment>
<evidence type="ECO:0000256" key="1">
    <source>
        <dbReference type="ARBA" id="ARBA00022741"/>
    </source>
</evidence>
<keyword evidence="1 6" id="KW-0547">Nucleotide-binding</keyword>
<dbReference type="GO" id="GO:0016787">
    <property type="term" value="F:hydrolase activity"/>
    <property type="evidence" value="ECO:0007669"/>
    <property type="project" value="UniProtKB-KW"/>
</dbReference>
<dbReference type="AlphaFoldDB" id="A0A391NJH1"/>
<proteinExistence type="inferred from homology"/>
<evidence type="ECO:0000256" key="5">
    <source>
        <dbReference type="PROSITE-ProRule" id="PRU00552"/>
    </source>
</evidence>
<keyword evidence="6" id="KW-0694">RNA-binding</keyword>
<protein>
    <recommendedName>
        <fullName evidence="6">ATP-dependent RNA helicase</fullName>
        <ecNumber evidence="6">3.6.4.13</ecNumber>
    </recommendedName>
</protein>
<keyword evidence="4 6" id="KW-0067">ATP-binding</keyword>
<dbReference type="EMBL" id="BDIP01000193">
    <property type="protein sequence ID" value="GCA62125.1"/>
    <property type="molecule type" value="Genomic_DNA"/>
</dbReference>
<feature type="compositionally biased region" description="Acidic residues" evidence="7">
    <location>
        <begin position="1"/>
        <end position="18"/>
    </location>
</feature>
<feature type="short sequence motif" description="Q motif" evidence="5">
    <location>
        <begin position="36"/>
        <end position="64"/>
    </location>
</feature>
<dbReference type="InterPro" id="IPR014014">
    <property type="entry name" value="RNA_helicase_DEAD_Q_motif"/>
</dbReference>
<comment type="catalytic activity">
    <reaction evidence="6">
        <text>ATP + H2O = ADP + phosphate + H(+)</text>
        <dbReference type="Rhea" id="RHEA:13065"/>
        <dbReference type="ChEBI" id="CHEBI:15377"/>
        <dbReference type="ChEBI" id="CHEBI:15378"/>
        <dbReference type="ChEBI" id="CHEBI:30616"/>
        <dbReference type="ChEBI" id="CHEBI:43474"/>
        <dbReference type="ChEBI" id="CHEBI:456216"/>
        <dbReference type="EC" id="3.6.4.13"/>
    </reaction>
</comment>
<dbReference type="SUPFAM" id="SSF52540">
    <property type="entry name" value="P-loop containing nucleoside triphosphate hydrolases"/>
    <property type="match status" value="1"/>
</dbReference>
<reference evidence="10 11" key="1">
    <citation type="journal article" date="2018" name="PLoS ONE">
        <title>The draft genome of Kipferlia bialata reveals reductive genome evolution in fornicate parasites.</title>
        <authorList>
            <person name="Tanifuji G."/>
            <person name="Takabayashi S."/>
            <person name="Kume K."/>
            <person name="Takagi M."/>
            <person name="Nakayama T."/>
            <person name="Kamikawa R."/>
            <person name="Inagaki Y."/>
            <person name="Hashimoto T."/>
        </authorList>
    </citation>
    <scope>NUCLEOTIDE SEQUENCE [LARGE SCALE GENOMIC DNA]</scope>
    <source>
        <strain evidence="10">NY0173</strain>
    </source>
</reference>
<dbReference type="Proteomes" id="UP000265618">
    <property type="component" value="Unassembled WGS sequence"/>
</dbReference>
<dbReference type="EC" id="3.6.4.13" evidence="6"/>
<keyword evidence="2 6" id="KW-0378">Hydrolase</keyword>
<evidence type="ECO:0000256" key="2">
    <source>
        <dbReference type="ARBA" id="ARBA00022801"/>
    </source>
</evidence>
<keyword evidence="3 6" id="KW-0347">Helicase</keyword>
<keyword evidence="11" id="KW-1185">Reference proteome</keyword>
<sequence>MSSADESSESSTAEEVESPVEAPVEAPVEEKPVDVGSWAELGIDPRLVKALKHSDLDYPLPIQQEMVGHALDGKNILCRAETGSGKTLGYVVPILQRAVAMQSADGESSTQAIVLVPTRELCFQVGHIVSTLIPRLTEGVTVVQLSGATTKAAEEVSLADNPTIIVATPTSLLRHSAYLGQDHIARSVRMLVVDEADLLLTTVREQPIQAVWQFLSAQTCKCVFVSATLEENVISLAHSLLPSDEWQTVEISSDGPPVLTQHVIPVKDAAERWLVLYGLLRLGLVKGRVLGFANSVDEAYAVKLFLHR</sequence>
<dbReference type="SMART" id="SM00487">
    <property type="entry name" value="DEXDc"/>
    <property type="match status" value="1"/>
</dbReference>
<evidence type="ECO:0000313" key="11">
    <source>
        <dbReference type="Proteomes" id="UP000265618"/>
    </source>
</evidence>
<evidence type="ECO:0000256" key="6">
    <source>
        <dbReference type="RuleBase" id="RU365068"/>
    </source>
</evidence>
<dbReference type="OrthoDB" id="1191041at2759"/>
<evidence type="ECO:0000256" key="4">
    <source>
        <dbReference type="ARBA" id="ARBA00022840"/>
    </source>
</evidence>
<dbReference type="GO" id="GO:0005524">
    <property type="term" value="F:ATP binding"/>
    <property type="evidence" value="ECO:0007669"/>
    <property type="project" value="UniProtKB-UniRule"/>
</dbReference>
<evidence type="ECO:0000259" key="9">
    <source>
        <dbReference type="PROSITE" id="PS51195"/>
    </source>
</evidence>
<organism evidence="10 11">
    <name type="scientific">Kipferlia bialata</name>
    <dbReference type="NCBI Taxonomy" id="797122"/>
    <lineage>
        <taxon>Eukaryota</taxon>
        <taxon>Metamonada</taxon>
        <taxon>Carpediemonas-like organisms</taxon>
        <taxon>Kipferlia</taxon>
    </lineage>
</organism>
<dbReference type="PROSITE" id="PS51192">
    <property type="entry name" value="HELICASE_ATP_BIND_1"/>
    <property type="match status" value="1"/>
</dbReference>
<feature type="domain" description="DEAD-box RNA helicase Q" evidence="9">
    <location>
        <begin position="36"/>
        <end position="64"/>
    </location>
</feature>
<comment type="similarity">
    <text evidence="6">Belongs to the DEAD box helicase family.</text>
</comment>
<evidence type="ECO:0000256" key="3">
    <source>
        <dbReference type="ARBA" id="ARBA00022806"/>
    </source>
</evidence>
<dbReference type="Gene3D" id="3.40.50.300">
    <property type="entry name" value="P-loop containing nucleotide triphosphate hydrolases"/>
    <property type="match status" value="1"/>
</dbReference>
<dbReference type="Pfam" id="PF00270">
    <property type="entry name" value="DEAD"/>
    <property type="match status" value="1"/>
</dbReference>
<dbReference type="PANTHER" id="PTHR24031">
    <property type="entry name" value="RNA HELICASE"/>
    <property type="match status" value="1"/>
</dbReference>